<dbReference type="AlphaFoldDB" id="A0A3D8Y5S5"/>
<reference evidence="1 2" key="1">
    <citation type="submission" date="2018-07" db="EMBL/GenBank/DDBJ databases">
        <title>Dyadobacter roseus sp. nov., isolated from rose rhizosphere soil.</title>
        <authorList>
            <person name="Chen L."/>
        </authorList>
    </citation>
    <scope>NUCLEOTIDE SEQUENCE [LARGE SCALE GENOMIC DNA]</scope>
    <source>
        <strain evidence="1 2">RS19</strain>
    </source>
</reference>
<keyword evidence="2" id="KW-1185">Reference proteome</keyword>
<dbReference type="OrthoDB" id="769104at2"/>
<evidence type="ECO:0000313" key="2">
    <source>
        <dbReference type="Proteomes" id="UP000256373"/>
    </source>
</evidence>
<evidence type="ECO:0000313" key="1">
    <source>
        <dbReference type="EMBL" id="REA58028.1"/>
    </source>
</evidence>
<dbReference type="Proteomes" id="UP000256373">
    <property type="component" value="Unassembled WGS sequence"/>
</dbReference>
<proteinExistence type="predicted"/>
<comment type="caution">
    <text evidence="1">The sequence shown here is derived from an EMBL/GenBank/DDBJ whole genome shotgun (WGS) entry which is preliminary data.</text>
</comment>
<gene>
    <name evidence="1" type="ORF">DSL64_21830</name>
</gene>
<organism evidence="1 2">
    <name type="scientific">Dyadobacter luteus</name>
    <dbReference type="NCBI Taxonomy" id="2259619"/>
    <lineage>
        <taxon>Bacteria</taxon>
        <taxon>Pseudomonadati</taxon>
        <taxon>Bacteroidota</taxon>
        <taxon>Cytophagia</taxon>
        <taxon>Cytophagales</taxon>
        <taxon>Spirosomataceae</taxon>
        <taxon>Dyadobacter</taxon>
    </lineage>
</organism>
<protein>
    <submittedName>
        <fullName evidence="1">Uncharacterized protein</fullName>
    </submittedName>
</protein>
<dbReference type="InterPro" id="IPR000415">
    <property type="entry name" value="Nitroreductase-like"/>
</dbReference>
<dbReference type="GO" id="GO:0016491">
    <property type="term" value="F:oxidoreductase activity"/>
    <property type="evidence" value="ECO:0007669"/>
    <property type="project" value="InterPro"/>
</dbReference>
<accession>A0A3D8Y5S5</accession>
<dbReference type="Gene3D" id="3.40.109.10">
    <property type="entry name" value="NADH Oxidase"/>
    <property type="match status" value="1"/>
</dbReference>
<name>A0A3D8Y5S5_9BACT</name>
<sequence>MKKIFLESSNNDQLNMGSRIDDLLLESYGFMPSRGTYPFTMIRLVDSQLSNLKTNPALASDVHLLVLTRTDFTKDDLADYITKSKEYTLIRSEDQPAFLQSYLHKYEHAAAEKKWREHITSLAIGIVTQLAKQQQLQLTPVETDTAKVDALLNLHAKNLATYQLFDVRSAARQSE</sequence>
<dbReference type="RefSeq" id="WP_115833067.1">
    <property type="nucleotide sequence ID" value="NZ_QNUL01000023.1"/>
</dbReference>
<dbReference type="EMBL" id="QNUL01000023">
    <property type="protein sequence ID" value="REA58028.1"/>
    <property type="molecule type" value="Genomic_DNA"/>
</dbReference>